<name>A0A1E3H2H5_9HYPH</name>
<protein>
    <recommendedName>
        <fullName evidence="3">Calpastatin</fullName>
    </recommendedName>
</protein>
<dbReference type="Gene3D" id="1.25.40.380">
    <property type="entry name" value="Protein of unknown function DUF1810"/>
    <property type="match status" value="1"/>
</dbReference>
<dbReference type="OrthoDB" id="9801870at2"/>
<dbReference type="EMBL" id="MCRJ01000048">
    <property type="protein sequence ID" value="ODN70512.1"/>
    <property type="molecule type" value="Genomic_DNA"/>
</dbReference>
<dbReference type="InterPro" id="IPR014937">
    <property type="entry name" value="DUF1810"/>
</dbReference>
<reference evidence="1 2" key="1">
    <citation type="submission" date="2016-07" db="EMBL/GenBank/DDBJ databases">
        <title>Draft Genome Sequence of Methylobrevis pamukkalensis PK2.</title>
        <authorList>
            <person name="Vasilenko O.V."/>
            <person name="Doronina N.V."/>
            <person name="Shmareva M.N."/>
            <person name="Tarlachkov S.V."/>
            <person name="Mustakhimov I."/>
            <person name="Trotsenko Y.A."/>
        </authorList>
    </citation>
    <scope>NUCLEOTIDE SEQUENCE [LARGE SCALE GENOMIC DNA]</scope>
    <source>
        <strain evidence="1 2">PK2</strain>
    </source>
</reference>
<comment type="caution">
    <text evidence="1">The sequence shown here is derived from an EMBL/GenBank/DDBJ whole genome shotgun (WGS) entry which is preliminary data.</text>
</comment>
<accession>A0A1E3H2H5</accession>
<organism evidence="1 2">
    <name type="scientific">Methylobrevis pamukkalensis</name>
    <dbReference type="NCBI Taxonomy" id="1439726"/>
    <lineage>
        <taxon>Bacteria</taxon>
        <taxon>Pseudomonadati</taxon>
        <taxon>Pseudomonadota</taxon>
        <taxon>Alphaproteobacteria</taxon>
        <taxon>Hyphomicrobiales</taxon>
        <taxon>Pleomorphomonadaceae</taxon>
        <taxon>Methylobrevis</taxon>
    </lineage>
</organism>
<evidence type="ECO:0000313" key="2">
    <source>
        <dbReference type="Proteomes" id="UP000094622"/>
    </source>
</evidence>
<sequence>MTALERSRHPDPFDLARFIEAQDPVYGRVRAELSDGRKASHWMWFVFPQIDGLGFSEMSRRYAIGSIDEARAYLADPVLGARLDECTSLVIAAADRPLNRILGPVDAVKFHSSMTLFARAAGPDSLSSRALDVFFGGEPDDATLTLLPAA</sequence>
<proteinExistence type="predicted"/>
<evidence type="ECO:0008006" key="3">
    <source>
        <dbReference type="Google" id="ProtNLM"/>
    </source>
</evidence>
<dbReference type="InterPro" id="IPR036287">
    <property type="entry name" value="Rv1873-like_sf"/>
</dbReference>
<dbReference type="SUPFAM" id="SSF140736">
    <property type="entry name" value="Rv1873-like"/>
    <property type="match status" value="1"/>
</dbReference>
<dbReference type="AlphaFoldDB" id="A0A1E3H2H5"/>
<dbReference type="Pfam" id="PF08837">
    <property type="entry name" value="DUF1810"/>
    <property type="match status" value="1"/>
</dbReference>
<keyword evidence="2" id="KW-1185">Reference proteome</keyword>
<dbReference type="PIRSF" id="PIRSF008546">
    <property type="entry name" value="UCP008546"/>
    <property type="match status" value="1"/>
</dbReference>
<gene>
    <name evidence="1" type="ORF">A6302_02188</name>
</gene>
<dbReference type="RefSeq" id="WP_069306880.1">
    <property type="nucleotide sequence ID" value="NZ_MCRJ01000048.1"/>
</dbReference>
<dbReference type="Proteomes" id="UP000094622">
    <property type="component" value="Unassembled WGS sequence"/>
</dbReference>
<evidence type="ECO:0000313" key="1">
    <source>
        <dbReference type="EMBL" id="ODN70512.1"/>
    </source>
</evidence>